<sequence>MDDSLPQEATPEATPEVLPLVAGTSTQTLAFGSFVLALTILCAFLFSRRRSRSRGNALLLVGPPDSGKTAILSTLAYNQTLPSHTSLQTNATVVALPSATTLRVVDVPGHPRIRDQFLEHMGDAKAIAFVVDASTVSRNGAAVAEHLHHILHAITSLPPSQPAPALLILAHKADLLKTGTSSSTLADVAVSRVRTILERELEKRRESQSGGVGVEGLGEEGERSDMGGLDHSGPAGSPFKFADWEGGEVDFAGTWAKVGETKEDEKQSGTDGLEGLTEWLDQLSR</sequence>
<proteinExistence type="predicted"/>
<gene>
    <name evidence="1" type="ORF">BV22DRAFT_1191774</name>
</gene>
<comment type="caution">
    <text evidence="1">The sequence shown here is derived from an EMBL/GenBank/DDBJ whole genome shotgun (WGS) entry which is preliminary data.</text>
</comment>
<evidence type="ECO:0000313" key="2">
    <source>
        <dbReference type="Proteomes" id="UP000790709"/>
    </source>
</evidence>
<name>A0ACB8BWH6_9AGAM</name>
<keyword evidence="2" id="KW-1185">Reference proteome</keyword>
<accession>A0ACB8BWH6</accession>
<protein>
    <submittedName>
        <fullName evidence="1">Uncharacterized protein</fullName>
    </submittedName>
</protein>
<evidence type="ECO:0000313" key="1">
    <source>
        <dbReference type="EMBL" id="KAH7929734.1"/>
    </source>
</evidence>
<dbReference type="Proteomes" id="UP000790709">
    <property type="component" value="Unassembled WGS sequence"/>
</dbReference>
<organism evidence="1 2">
    <name type="scientific">Leucogyrophana mollusca</name>
    <dbReference type="NCBI Taxonomy" id="85980"/>
    <lineage>
        <taxon>Eukaryota</taxon>
        <taxon>Fungi</taxon>
        <taxon>Dikarya</taxon>
        <taxon>Basidiomycota</taxon>
        <taxon>Agaricomycotina</taxon>
        <taxon>Agaricomycetes</taxon>
        <taxon>Agaricomycetidae</taxon>
        <taxon>Boletales</taxon>
        <taxon>Boletales incertae sedis</taxon>
        <taxon>Leucogyrophana</taxon>
    </lineage>
</organism>
<reference evidence="1" key="1">
    <citation type="journal article" date="2021" name="New Phytol.">
        <title>Evolutionary innovations through gain and loss of genes in the ectomycorrhizal Boletales.</title>
        <authorList>
            <person name="Wu G."/>
            <person name="Miyauchi S."/>
            <person name="Morin E."/>
            <person name="Kuo A."/>
            <person name="Drula E."/>
            <person name="Varga T."/>
            <person name="Kohler A."/>
            <person name="Feng B."/>
            <person name="Cao Y."/>
            <person name="Lipzen A."/>
            <person name="Daum C."/>
            <person name="Hundley H."/>
            <person name="Pangilinan J."/>
            <person name="Johnson J."/>
            <person name="Barry K."/>
            <person name="LaButti K."/>
            <person name="Ng V."/>
            <person name="Ahrendt S."/>
            <person name="Min B."/>
            <person name="Choi I.G."/>
            <person name="Park H."/>
            <person name="Plett J.M."/>
            <person name="Magnuson J."/>
            <person name="Spatafora J.W."/>
            <person name="Nagy L.G."/>
            <person name="Henrissat B."/>
            <person name="Grigoriev I.V."/>
            <person name="Yang Z.L."/>
            <person name="Xu J."/>
            <person name="Martin F.M."/>
        </authorList>
    </citation>
    <scope>NUCLEOTIDE SEQUENCE</scope>
    <source>
        <strain evidence="1">KUC20120723A-06</strain>
    </source>
</reference>
<dbReference type="EMBL" id="MU266338">
    <property type="protein sequence ID" value="KAH7929734.1"/>
    <property type="molecule type" value="Genomic_DNA"/>
</dbReference>